<accession>A0A0B1TDC4</accession>
<protein>
    <submittedName>
        <fullName evidence="3">Uncharacterized protein</fullName>
    </submittedName>
</protein>
<comment type="similarity">
    <text evidence="1">Belongs to the selenium-binding protein family.</text>
</comment>
<evidence type="ECO:0000313" key="4">
    <source>
        <dbReference type="Proteomes" id="UP000053660"/>
    </source>
</evidence>
<evidence type="ECO:0000313" key="3">
    <source>
        <dbReference type="EMBL" id="KHJ95264.1"/>
    </source>
</evidence>
<sequence>MNSVDGKWTADKVFQVDPIQVENWISNEMPALLTDLVISMNDRCAYVAGWLHGCVWQLDISDPFRTSFLSRVRTGLSVDGRRLYVTNSFYKQWDAQFYPELIVSGGQIARIDIDEKGNMLLSDSFLIDLKDMEGGPFLARDLHFFNGDSTSDNFL</sequence>
<dbReference type="EMBL" id="KN550021">
    <property type="protein sequence ID" value="KHJ95264.1"/>
    <property type="molecule type" value="Genomic_DNA"/>
</dbReference>
<evidence type="ECO:0000256" key="1">
    <source>
        <dbReference type="ARBA" id="ARBA00005606"/>
    </source>
</evidence>
<dbReference type="PANTHER" id="PTHR23300:SF3">
    <property type="entry name" value="SELENIUM-BINDING PROTEIN-RELATED"/>
    <property type="match status" value="1"/>
</dbReference>
<dbReference type="OrthoDB" id="10252446at2759"/>
<organism evidence="3 4">
    <name type="scientific">Oesophagostomum dentatum</name>
    <name type="common">Nodular worm</name>
    <dbReference type="NCBI Taxonomy" id="61180"/>
    <lineage>
        <taxon>Eukaryota</taxon>
        <taxon>Metazoa</taxon>
        <taxon>Ecdysozoa</taxon>
        <taxon>Nematoda</taxon>
        <taxon>Chromadorea</taxon>
        <taxon>Rhabditida</taxon>
        <taxon>Rhabditina</taxon>
        <taxon>Rhabditomorpha</taxon>
        <taxon>Strongyloidea</taxon>
        <taxon>Strongylidae</taxon>
        <taxon>Oesophagostomum</taxon>
    </lineage>
</organism>
<dbReference type="SUPFAM" id="SSF63825">
    <property type="entry name" value="YWTD domain"/>
    <property type="match status" value="1"/>
</dbReference>
<dbReference type="AlphaFoldDB" id="A0A0B1TDC4"/>
<name>A0A0B1TDC4_OESDE</name>
<proteinExistence type="inferred from homology"/>
<dbReference type="InterPro" id="IPR008826">
    <property type="entry name" value="Se-bd"/>
</dbReference>
<keyword evidence="4" id="KW-1185">Reference proteome</keyword>
<gene>
    <name evidence="3" type="ORF">OESDEN_04792</name>
</gene>
<keyword evidence="2" id="KW-0711">Selenium</keyword>
<dbReference type="GO" id="GO:0008430">
    <property type="term" value="F:selenium binding"/>
    <property type="evidence" value="ECO:0007669"/>
    <property type="project" value="InterPro"/>
</dbReference>
<dbReference type="Pfam" id="PF05694">
    <property type="entry name" value="SBP56"/>
    <property type="match status" value="2"/>
</dbReference>
<evidence type="ECO:0000256" key="2">
    <source>
        <dbReference type="ARBA" id="ARBA00023266"/>
    </source>
</evidence>
<dbReference type="Proteomes" id="UP000053660">
    <property type="component" value="Unassembled WGS sequence"/>
</dbReference>
<dbReference type="PANTHER" id="PTHR23300">
    <property type="entry name" value="METHANETHIOL OXIDASE"/>
    <property type="match status" value="1"/>
</dbReference>
<reference evidence="3 4" key="1">
    <citation type="submission" date="2014-03" db="EMBL/GenBank/DDBJ databases">
        <title>Draft genome of the hookworm Oesophagostomum dentatum.</title>
        <authorList>
            <person name="Mitreva M."/>
        </authorList>
    </citation>
    <scope>NUCLEOTIDE SEQUENCE [LARGE SCALE GENOMIC DNA]</scope>
    <source>
        <strain evidence="3 4">OD-Hann</strain>
    </source>
</reference>